<comment type="caution">
    <text evidence="3">The sequence shown here is derived from an EMBL/GenBank/DDBJ whole genome shotgun (WGS) entry which is preliminary data.</text>
</comment>
<evidence type="ECO:0000313" key="3">
    <source>
        <dbReference type="EMBL" id="KAK4494482.1"/>
    </source>
</evidence>
<feature type="compositionally biased region" description="Basic and acidic residues" evidence="2">
    <location>
        <begin position="103"/>
        <end position="115"/>
    </location>
</feature>
<organism evidence="3 4">
    <name type="scientific">Zasmidium cellare</name>
    <name type="common">Wine cellar mold</name>
    <name type="synonym">Racodium cellare</name>
    <dbReference type="NCBI Taxonomy" id="395010"/>
    <lineage>
        <taxon>Eukaryota</taxon>
        <taxon>Fungi</taxon>
        <taxon>Dikarya</taxon>
        <taxon>Ascomycota</taxon>
        <taxon>Pezizomycotina</taxon>
        <taxon>Dothideomycetes</taxon>
        <taxon>Dothideomycetidae</taxon>
        <taxon>Mycosphaerellales</taxon>
        <taxon>Mycosphaerellaceae</taxon>
        <taxon>Zasmidium</taxon>
    </lineage>
</organism>
<keyword evidence="1" id="KW-0175">Coiled coil</keyword>
<gene>
    <name evidence="3" type="ORF">PRZ48_014780</name>
</gene>
<evidence type="ECO:0000256" key="2">
    <source>
        <dbReference type="SAM" id="MobiDB-lite"/>
    </source>
</evidence>
<feature type="coiled-coil region" evidence="1">
    <location>
        <begin position="175"/>
        <end position="251"/>
    </location>
</feature>
<proteinExistence type="predicted"/>
<evidence type="ECO:0000313" key="4">
    <source>
        <dbReference type="Proteomes" id="UP001305779"/>
    </source>
</evidence>
<feature type="compositionally biased region" description="Acidic residues" evidence="2">
    <location>
        <begin position="93"/>
        <end position="102"/>
    </location>
</feature>
<reference evidence="3 4" key="1">
    <citation type="journal article" date="2023" name="G3 (Bethesda)">
        <title>A chromosome-level genome assembly of Zasmidium syzygii isolated from banana leaves.</title>
        <authorList>
            <person name="van Westerhoven A.C."/>
            <person name="Mehrabi R."/>
            <person name="Talebi R."/>
            <person name="Steentjes M.B.F."/>
            <person name="Corcolon B."/>
            <person name="Chong P.A."/>
            <person name="Kema G.H.J."/>
            <person name="Seidl M.F."/>
        </authorList>
    </citation>
    <scope>NUCLEOTIDE SEQUENCE [LARGE SCALE GENOMIC DNA]</scope>
    <source>
        <strain evidence="3 4">P124</strain>
    </source>
</reference>
<dbReference type="EMBL" id="JAXOVC010000014">
    <property type="protein sequence ID" value="KAK4494482.1"/>
    <property type="molecule type" value="Genomic_DNA"/>
</dbReference>
<feature type="compositionally biased region" description="Basic and acidic residues" evidence="2">
    <location>
        <begin position="38"/>
        <end position="56"/>
    </location>
</feature>
<protein>
    <submittedName>
        <fullName evidence="3">Uncharacterized protein</fullName>
    </submittedName>
</protein>
<accession>A0ABR0DZ92</accession>
<keyword evidence="4" id="KW-1185">Reference proteome</keyword>
<sequence>MDLSHRYRPRTREDLAAGKRGAGKVEPGQGVESVEEDGITKEISKDGSEDAEHTLDADDNDYSDNVDNRLGNAGPNQMLGDDESGGGPAVVEDLLDDDTDTGDEPRYHPEETPAETGERLARYWLRMKREGYEHLFDVFENAAIKSSKLGHDFDALLEQTKAGLSSGTSEAPQTKSHAEATLKELERRRKETVLALSESEGRYSLMRDHEKQIESNITLLQSEQAEASQQLEQTRAACKDLAERLKNLKHASADIGTPIVDNFLGILPSLPPAALAQILHEASAQLARLAMEAQQQQGYSQASIYEQGPSILPDPEAKVAALRGLEGGTKGEKK</sequence>
<evidence type="ECO:0000256" key="1">
    <source>
        <dbReference type="SAM" id="Coils"/>
    </source>
</evidence>
<name>A0ABR0DZ92_ZASCE</name>
<feature type="region of interest" description="Disordered" evidence="2">
    <location>
        <begin position="1"/>
        <end position="115"/>
    </location>
</feature>
<dbReference type="Proteomes" id="UP001305779">
    <property type="component" value="Unassembled WGS sequence"/>
</dbReference>